<keyword evidence="2" id="KW-0560">Oxidoreductase</keyword>
<sequence>MIIRIFQVVTHPGMEEAFGQFFHETAIPMMRNTEGVISVLPGAPRPETPREFSIVMVWRDLEALKAFVGEDYRDPHIDPAEADLVEFRSIRHYDSVEG</sequence>
<dbReference type="OrthoDB" id="7210869at2"/>
<evidence type="ECO:0000313" key="2">
    <source>
        <dbReference type="EMBL" id="PSL18310.1"/>
    </source>
</evidence>
<dbReference type="InterPro" id="IPR011008">
    <property type="entry name" value="Dimeric_a/b-barrel"/>
</dbReference>
<evidence type="ECO:0000313" key="3">
    <source>
        <dbReference type="Proteomes" id="UP000240418"/>
    </source>
</evidence>
<dbReference type="Gene3D" id="3.30.70.100">
    <property type="match status" value="1"/>
</dbReference>
<accession>A0A2P8F9B6</accession>
<evidence type="ECO:0000259" key="1">
    <source>
        <dbReference type="Pfam" id="PF03992"/>
    </source>
</evidence>
<reference evidence="2 3" key="1">
    <citation type="submission" date="2018-03" db="EMBL/GenBank/DDBJ databases">
        <title>Genomic Encyclopedia of Archaeal and Bacterial Type Strains, Phase II (KMG-II): from individual species to whole genera.</title>
        <authorList>
            <person name="Goeker M."/>
        </authorList>
    </citation>
    <scope>NUCLEOTIDE SEQUENCE [LARGE SCALE GENOMIC DNA]</scope>
    <source>
        <strain evidence="2 3">DSM 100673</strain>
    </source>
</reference>
<gene>
    <name evidence="2" type="ORF">CLV88_11155</name>
</gene>
<dbReference type="RefSeq" id="WP_106609334.1">
    <property type="nucleotide sequence ID" value="NZ_PYGJ01000011.1"/>
</dbReference>
<dbReference type="InterPro" id="IPR007138">
    <property type="entry name" value="ABM_dom"/>
</dbReference>
<name>A0A2P8F9B6_9RHOB</name>
<keyword evidence="2" id="KW-0503">Monooxygenase</keyword>
<dbReference type="EMBL" id="PYGJ01000011">
    <property type="protein sequence ID" value="PSL18310.1"/>
    <property type="molecule type" value="Genomic_DNA"/>
</dbReference>
<protein>
    <submittedName>
        <fullName evidence="2">Quinol monooxygenase YgiN</fullName>
    </submittedName>
</protein>
<feature type="domain" description="ABM" evidence="1">
    <location>
        <begin position="1"/>
        <end position="71"/>
    </location>
</feature>
<dbReference type="Pfam" id="PF03992">
    <property type="entry name" value="ABM"/>
    <property type="match status" value="1"/>
</dbReference>
<dbReference type="Proteomes" id="UP000240418">
    <property type="component" value="Unassembled WGS sequence"/>
</dbReference>
<comment type="caution">
    <text evidence="2">The sequence shown here is derived from an EMBL/GenBank/DDBJ whole genome shotgun (WGS) entry which is preliminary data.</text>
</comment>
<proteinExistence type="predicted"/>
<dbReference type="GO" id="GO:0004497">
    <property type="term" value="F:monooxygenase activity"/>
    <property type="evidence" value="ECO:0007669"/>
    <property type="project" value="UniProtKB-KW"/>
</dbReference>
<organism evidence="2 3">
    <name type="scientific">Shimia abyssi</name>
    <dbReference type="NCBI Taxonomy" id="1662395"/>
    <lineage>
        <taxon>Bacteria</taxon>
        <taxon>Pseudomonadati</taxon>
        <taxon>Pseudomonadota</taxon>
        <taxon>Alphaproteobacteria</taxon>
        <taxon>Rhodobacterales</taxon>
        <taxon>Roseobacteraceae</taxon>
    </lineage>
</organism>
<keyword evidence="3" id="KW-1185">Reference proteome</keyword>
<dbReference type="AlphaFoldDB" id="A0A2P8F9B6"/>
<dbReference type="SUPFAM" id="SSF54909">
    <property type="entry name" value="Dimeric alpha+beta barrel"/>
    <property type="match status" value="1"/>
</dbReference>